<comment type="caution">
    <text evidence="9">The sequence shown here is derived from an EMBL/GenBank/DDBJ whole genome shotgun (WGS) entry which is preliminary data.</text>
</comment>
<proteinExistence type="inferred from homology"/>
<gene>
    <name evidence="9" type="ORF">ACFSUF_05785</name>
</gene>
<dbReference type="RefSeq" id="WP_377601030.1">
    <property type="nucleotide sequence ID" value="NZ_JBHUME010000005.1"/>
</dbReference>
<evidence type="ECO:0000256" key="4">
    <source>
        <dbReference type="ARBA" id="ARBA00022777"/>
    </source>
</evidence>
<accession>A0ABW5P9Y5</accession>
<dbReference type="InterPro" id="IPR031475">
    <property type="entry name" value="NBD_C"/>
</dbReference>
<feature type="domain" description="Four-carbon acid sugar kinase N-terminal" evidence="7">
    <location>
        <begin position="9"/>
        <end position="231"/>
    </location>
</feature>
<keyword evidence="2 9" id="KW-0808">Transferase</keyword>
<evidence type="ECO:0000256" key="6">
    <source>
        <dbReference type="ARBA" id="ARBA00023277"/>
    </source>
</evidence>
<dbReference type="EC" id="2.7.1.-" evidence="9"/>
<evidence type="ECO:0000313" key="9">
    <source>
        <dbReference type="EMBL" id="MFD2611934.1"/>
    </source>
</evidence>
<protein>
    <submittedName>
        <fullName evidence="9">Four-carbon acid sugar kinase family protein</fullName>
        <ecNumber evidence="9">2.7.1.-</ecNumber>
    </submittedName>
</protein>
<feature type="domain" description="Four-carbon acid sugar kinase nucleotide binding" evidence="8">
    <location>
        <begin position="257"/>
        <end position="426"/>
    </location>
</feature>
<evidence type="ECO:0000256" key="2">
    <source>
        <dbReference type="ARBA" id="ARBA00022679"/>
    </source>
</evidence>
<dbReference type="Gene3D" id="3.40.980.20">
    <property type="entry name" value="Four-carbon acid sugar kinase, nucleotide binding domain"/>
    <property type="match status" value="1"/>
</dbReference>
<sequence>MSASPRLVGVVADDVTGANDIGIMYAKAGYETHVYPYDGSFTPGTSDERPDVIILDTDSRFDTPETAYDKVFHATRDLLQAGCTVFIKKTCSVGRGNVGAEFDAMLDALNEPCAIVVFGFPKNGRTTREGIHYVHGVELDRSEFRNDPMHPMTRSDLKFVLQQQTQRTVAAVTYETVAQGAAALKARIEELKTTSQYLLLDVEDQDSLRTIAEAVKDERVTAGASALSEELALVWGRKERPSAGPVVADRPGLGCVLAAGSLMPQTAAQIAELKRKQEAITFVLNTLLLFSASDREAEISRIADEMQTAVLAGRDVLVHSPNLPESVSRTKEEGELRGLDGKSVSQLVSGAIAEVVARVLAGTGQNRLIVAGGDTSAAVCARLGVRGMRLHKEIQPGLPSCVTLGAGIDPLWLVLKSGSFGKADFLLQALHHIRYSETNSQILEEGEVYLDDRRSTSP</sequence>
<dbReference type="InterPro" id="IPR010737">
    <property type="entry name" value="4-carb_acid_sugar_kinase_N"/>
</dbReference>
<name>A0ABW5P9Y5_9BACL</name>
<keyword evidence="6" id="KW-0119">Carbohydrate metabolism</keyword>
<dbReference type="Pfam" id="PF17042">
    <property type="entry name" value="NBD_C"/>
    <property type="match status" value="1"/>
</dbReference>
<keyword evidence="10" id="KW-1185">Reference proteome</keyword>
<evidence type="ECO:0000259" key="7">
    <source>
        <dbReference type="Pfam" id="PF07005"/>
    </source>
</evidence>
<evidence type="ECO:0000259" key="8">
    <source>
        <dbReference type="Pfam" id="PF17042"/>
    </source>
</evidence>
<keyword evidence="5" id="KW-0067">ATP-binding</keyword>
<organism evidence="9 10">
    <name type="scientific">Paenibacillus gansuensis</name>
    <dbReference type="NCBI Taxonomy" id="306542"/>
    <lineage>
        <taxon>Bacteria</taxon>
        <taxon>Bacillati</taxon>
        <taxon>Bacillota</taxon>
        <taxon>Bacilli</taxon>
        <taxon>Bacillales</taxon>
        <taxon>Paenibacillaceae</taxon>
        <taxon>Paenibacillus</taxon>
    </lineage>
</organism>
<dbReference type="InterPro" id="IPR042213">
    <property type="entry name" value="NBD_C_sf"/>
</dbReference>
<comment type="similarity">
    <text evidence="1">Belongs to the four-carbon acid sugar kinase family.</text>
</comment>
<keyword evidence="4 9" id="KW-0418">Kinase</keyword>
<evidence type="ECO:0000313" key="10">
    <source>
        <dbReference type="Proteomes" id="UP001597541"/>
    </source>
</evidence>
<dbReference type="Proteomes" id="UP001597541">
    <property type="component" value="Unassembled WGS sequence"/>
</dbReference>
<dbReference type="Gene3D" id="3.40.50.10840">
    <property type="entry name" value="Putative sugar-binding, N-terminal domain"/>
    <property type="match status" value="1"/>
</dbReference>
<dbReference type="InterPro" id="IPR037051">
    <property type="entry name" value="4-carb_acid_sugar_kinase_N_sf"/>
</dbReference>
<dbReference type="SUPFAM" id="SSF142764">
    <property type="entry name" value="YgbK-like"/>
    <property type="match status" value="1"/>
</dbReference>
<evidence type="ECO:0000256" key="3">
    <source>
        <dbReference type="ARBA" id="ARBA00022741"/>
    </source>
</evidence>
<dbReference type="Pfam" id="PF07005">
    <property type="entry name" value="SBD_N"/>
    <property type="match status" value="1"/>
</dbReference>
<evidence type="ECO:0000256" key="5">
    <source>
        <dbReference type="ARBA" id="ARBA00022840"/>
    </source>
</evidence>
<dbReference type="GO" id="GO:0016301">
    <property type="term" value="F:kinase activity"/>
    <property type="evidence" value="ECO:0007669"/>
    <property type="project" value="UniProtKB-KW"/>
</dbReference>
<reference evidence="10" key="1">
    <citation type="journal article" date="2019" name="Int. J. Syst. Evol. Microbiol.">
        <title>The Global Catalogue of Microorganisms (GCM) 10K type strain sequencing project: providing services to taxonomists for standard genome sequencing and annotation.</title>
        <authorList>
            <consortium name="The Broad Institute Genomics Platform"/>
            <consortium name="The Broad Institute Genome Sequencing Center for Infectious Disease"/>
            <person name="Wu L."/>
            <person name="Ma J."/>
        </authorList>
    </citation>
    <scope>NUCLEOTIDE SEQUENCE [LARGE SCALE GENOMIC DNA]</scope>
    <source>
        <strain evidence="10">KCTC 3950</strain>
    </source>
</reference>
<evidence type="ECO:0000256" key="1">
    <source>
        <dbReference type="ARBA" id="ARBA00005715"/>
    </source>
</evidence>
<keyword evidence="3" id="KW-0547">Nucleotide-binding</keyword>
<dbReference type="EMBL" id="JBHUME010000005">
    <property type="protein sequence ID" value="MFD2611934.1"/>
    <property type="molecule type" value="Genomic_DNA"/>
</dbReference>